<evidence type="ECO:0000313" key="4">
    <source>
        <dbReference type="Proteomes" id="UP000178985"/>
    </source>
</evidence>
<dbReference type="InterPro" id="IPR007627">
    <property type="entry name" value="RNA_pol_sigma70_r2"/>
</dbReference>
<dbReference type="SUPFAM" id="SSF88946">
    <property type="entry name" value="Sigma2 domain of RNA polymerase sigma factors"/>
    <property type="match status" value="1"/>
</dbReference>
<evidence type="ECO:0000259" key="1">
    <source>
        <dbReference type="Pfam" id="PF00140"/>
    </source>
</evidence>
<protein>
    <recommendedName>
        <fullName evidence="5">RNA polymerase sigma-70 domain-containing protein</fullName>
    </recommendedName>
</protein>
<dbReference type="InterPro" id="IPR009042">
    <property type="entry name" value="RNA_pol_sigma70_r1_2"/>
</dbReference>
<proteinExistence type="predicted"/>
<dbReference type="Pfam" id="PF00140">
    <property type="entry name" value="Sigma70_r1_2"/>
    <property type="match status" value="1"/>
</dbReference>
<accession>A0A1F6V438</accession>
<dbReference type="Proteomes" id="UP000178985">
    <property type="component" value="Unassembled WGS sequence"/>
</dbReference>
<dbReference type="Gene3D" id="1.20.140.160">
    <property type="match status" value="1"/>
</dbReference>
<dbReference type="EMBL" id="MFTO01000001">
    <property type="protein sequence ID" value="OGI64395.1"/>
    <property type="molecule type" value="Genomic_DNA"/>
</dbReference>
<sequence>MMRELRAGKGDSFIYEEDVTPALDRYLEEIGKIPLLTSDEEVDLAKKIKQGDQKALEKLVKANLRFVVNVAKQFRGRGLSFQDLINEGNGGLIKAAERFDETKGFKFISYAVSTIRTKINEAVMEFGRLTRKPTNVNKGFTKLNETKLQKEQELGQELSVYELAHLLKENPDKSYIKNLDQTLDISTKHTSIDAPIVFDDKDSPAMVDNLADTSSKNPDYELEHNESLKKEINTILKTFPEKQKQIIELFFFDPELGSLKNKEEKFKAIATRIGSEVKWTKRGYRMAIEKLKNYSRLREYF</sequence>
<dbReference type="GO" id="GO:0006352">
    <property type="term" value="P:DNA-templated transcription initiation"/>
    <property type="evidence" value="ECO:0007669"/>
    <property type="project" value="InterPro"/>
</dbReference>
<comment type="caution">
    <text evidence="3">The sequence shown here is derived from an EMBL/GenBank/DDBJ whole genome shotgun (WGS) entry which is preliminary data.</text>
</comment>
<dbReference type="PANTHER" id="PTHR30603:SF47">
    <property type="entry name" value="RNA POLYMERASE SIGMA FACTOR SIGD, CHLOROPLASTIC"/>
    <property type="match status" value="1"/>
</dbReference>
<dbReference type="SUPFAM" id="SSF88659">
    <property type="entry name" value="Sigma3 and sigma4 domains of RNA polymerase sigma factors"/>
    <property type="match status" value="1"/>
</dbReference>
<dbReference type="InterPro" id="IPR014284">
    <property type="entry name" value="RNA_pol_sigma-70_dom"/>
</dbReference>
<dbReference type="NCBIfam" id="TIGR02937">
    <property type="entry name" value="sigma70-ECF"/>
    <property type="match status" value="1"/>
</dbReference>
<name>A0A1F6V438_9BACT</name>
<feature type="domain" description="RNA polymerase sigma-70 region 2" evidence="2">
    <location>
        <begin position="59"/>
        <end position="120"/>
    </location>
</feature>
<dbReference type="InterPro" id="IPR050239">
    <property type="entry name" value="Sigma-70_RNA_pol_init_factors"/>
</dbReference>
<feature type="domain" description="RNA polymerase sigma-70 region 1.2" evidence="1">
    <location>
        <begin position="23"/>
        <end position="53"/>
    </location>
</feature>
<dbReference type="GO" id="GO:0016987">
    <property type="term" value="F:sigma factor activity"/>
    <property type="evidence" value="ECO:0007669"/>
    <property type="project" value="InterPro"/>
</dbReference>
<dbReference type="GO" id="GO:0003677">
    <property type="term" value="F:DNA binding"/>
    <property type="evidence" value="ECO:0007669"/>
    <property type="project" value="InterPro"/>
</dbReference>
<dbReference type="InterPro" id="IPR013325">
    <property type="entry name" value="RNA_pol_sigma_r2"/>
</dbReference>
<evidence type="ECO:0008006" key="5">
    <source>
        <dbReference type="Google" id="ProtNLM"/>
    </source>
</evidence>
<dbReference type="AlphaFoldDB" id="A0A1F6V438"/>
<evidence type="ECO:0000259" key="2">
    <source>
        <dbReference type="Pfam" id="PF04542"/>
    </source>
</evidence>
<dbReference type="PANTHER" id="PTHR30603">
    <property type="entry name" value="RNA POLYMERASE SIGMA FACTOR RPO"/>
    <property type="match status" value="1"/>
</dbReference>
<gene>
    <name evidence="3" type="ORF">A2733_01145</name>
</gene>
<organism evidence="3 4">
    <name type="scientific">Candidatus Nomurabacteria bacterium RIFCSPHIGHO2_01_FULL_40_20</name>
    <dbReference type="NCBI Taxonomy" id="1801738"/>
    <lineage>
        <taxon>Bacteria</taxon>
        <taxon>Candidatus Nomuraibacteriota</taxon>
    </lineage>
</organism>
<dbReference type="Gene3D" id="1.10.601.10">
    <property type="entry name" value="RNA Polymerase Primary Sigma Factor"/>
    <property type="match status" value="2"/>
</dbReference>
<reference evidence="3 4" key="1">
    <citation type="journal article" date="2016" name="Nat. Commun.">
        <title>Thousands of microbial genomes shed light on interconnected biogeochemical processes in an aquifer system.</title>
        <authorList>
            <person name="Anantharaman K."/>
            <person name="Brown C.T."/>
            <person name="Hug L.A."/>
            <person name="Sharon I."/>
            <person name="Castelle C.J."/>
            <person name="Probst A.J."/>
            <person name="Thomas B.C."/>
            <person name="Singh A."/>
            <person name="Wilkins M.J."/>
            <person name="Karaoz U."/>
            <person name="Brodie E.L."/>
            <person name="Williams K.H."/>
            <person name="Hubbard S.S."/>
            <person name="Banfield J.F."/>
        </authorList>
    </citation>
    <scope>NUCLEOTIDE SEQUENCE [LARGE SCALE GENOMIC DNA]</scope>
</reference>
<dbReference type="Pfam" id="PF04542">
    <property type="entry name" value="Sigma70_r2"/>
    <property type="match status" value="1"/>
</dbReference>
<evidence type="ECO:0000313" key="3">
    <source>
        <dbReference type="EMBL" id="OGI64395.1"/>
    </source>
</evidence>
<dbReference type="InterPro" id="IPR013324">
    <property type="entry name" value="RNA_pol_sigma_r3/r4-like"/>
</dbReference>